<protein>
    <recommendedName>
        <fullName evidence="2">SpoVT-AbrB domain-containing protein</fullName>
    </recommendedName>
</protein>
<proteinExistence type="predicted"/>
<dbReference type="Gene3D" id="2.10.260.10">
    <property type="match status" value="1"/>
</dbReference>
<dbReference type="SUPFAM" id="SSF89447">
    <property type="entry name" value="AbrB/MazE/MraZ-like"/>
    <property type="match status" value="1"/>
</dbReference>
<gene>
    <name evidence="1" type="ORF">MM171A00865_0006</name>
</gene>
<reference evidence="1" key="1">
    <citation type="submission" date="2020-03" db="EMBL/GenBank/DDBJ databases">
        <title>The deep terrestrial virosphere.</title>
        <authorList>
            <person name="Holmfeldt K."/>
            <person name="Nilsson E."/>
            <person name="Simone D."/>
            <person name="Lopez-Fernandez M."/>
            <person name="Wu X."/>
            <person name="de Brujin I."/>
            <person name="Lundin D."/>
            <person name="Andersson A."/>
            <person name="Bertilsson S."/>
            <person name="Dopson M."/>
        </authorList>
    </citation>
    <scope>NUCLEOTIDE SEQUENCE</scope>
    <source>
        <strain evidence="1">MM171A00865</strain>
    </source>
</reference>
<dbReference type="InterPro" id="IPR037914">
    <property type="entry name" value="SpoVT-AbrB_sf"/>
</dbReference>
<evidence type="ECO:0008006" key="2">
    <source>
        <dbReference type="Google" id="ProtNLM"/>
    </source>
</evidence>
<organism evidence="1">
    <name type="scientific">viral metagenome</name>
    <dbReference type="NCBI Taxonomy" id="1070528"/>
    <lineage>
        <taxon>unclassified sequences</taxon>
        <taxon>metagenomes</taxon>
        <taxon>organismal metagenomes</taxon>
    </lineage>
</organism>
<name>A0A6M3LWS5_9ZZZZ</name>
<evidence type="ECO:0000313" key="1">
    <source>
        <dbReference type="EMBL" id="QJA99816.1"/>
    </source>
</evidence>
<dbReference type="AlphaFoldDB" id="A0A6M3LWS5"/>
<accession>A0A6M3LWS5</accession>
<dbReference type="EMBL" id="MT143669">
    <property type="protein sequence ID" value="QJA99816.1"/>
    <property type="molecule type" value="Genomic_DNA"/>
</dbReference>
<sequence>METNKEEFLAPDMSFDPSKEDEFLANICQGGRVTVPLAYREKLSLKQGTRVRIKIRNDEP</sequence>